<reference evidence="2" key="1">
    <citation type="journal article" date="2024" name="Proc. Natl. Acad. Sci. U.S.A.">
        <title>Extraordinary preservation of gene collinearity over three hundred million years revealed in homosporous lycophytes.</title>
        <authorList>
            <person name="Li C."/>
            <person name="Wickell D."/>
            <person name="Kuo L.Y."/>
            <person name="Chen X."/>
            <person name="Nie B."/>
            <person name="Liao X."/>
            <person name="Peng D."/>
            <person name="Ji J."/>
            <person name="Jenkins J."/>
            <person name="Williams M."/>
            <person name="Shu S."/>
            <person name="Plott C."/>
            <person name="Barry K."/>
            <person name="Rajasekar S."/>
            <person name="Grimwood J."/>
            <person name="Han X."/>
            <person name="Sun S."/>
            <person name="Hou Z."/>
            <person name="He W."/>
            <person name="Dai G."/>
            <person name="Sun C."/>
            <person name="Schmutz J."/>
            <person name="Leebens-Mack J.H."/>
            <person name="Li F.W."/>
            <person name="Wang L."/>
        </authorList>
    </citation>
    <scope>NUCLEOTIDE SEQUENCE [LARGE SCALE GENOMIC DNA]</scope>
    <source>
        <strain evidence="2">cv. PW_Plant_1</strain>
    </source>
</reference>
<keyword evidence="2" id="KW-1185">Reference proteome</keyword>
<evidence type="ECO:0000313" key="2">
    <source>
        <dbReference type="Proteomes" id="UP001162992"/>
    </source>
</evidence>
<dbReference type="EMBL" id="CM055105">
    <property type="protein sequence ID" value="KAJ7530992.1"/>
    <property type="molecule type" value="Genomic_DNA"/>
</dbReference>
<comment type="caution">
    <text evidence="1">The sequence shown here is derived from an EMBL/GenBank/DDBJ whole genome shotgun (WGS) entry which is preliminary data.</text>
</comment>
<organism evidence="1 2">
    <name type="scientific">Diphasiastrum complanatum</name>
    <name type="common">Issler's clubmoss</name>
    <name type="synonym">Lycopodium complanatum</name>
    <dbReference type="NCBI Taxonomy" id="34168"/>
    <lineage>
        <taxon>Eukaryota</taxon>
        <taxon>Viridiplantae</taxon>
        <taxon>Streptophyta</taxon>
        <taxon>Embryophyta</taxon>
        <taxon>Tracheophyta</taxon>
        <taxon>Lycopodiopsida</taxon>
        <taxon>Lycopodiales</taxon>
        <taxon>Lycopodiaceae</taxon>
        <taxon>Lycopodioideae</taxon>
        <taxon>Diphasiastrum</taxon>
    </lineage>
</organism>
<dbReference type="Proteomes" id="UP001162992">
    <property type="component" value="Chromosome 14"/>
</dbReference>
<name>A0ACC2BMR5_DIPCM</name>
<sequence>MGWLKALAACLPRHSSSSSASASPSPRRRSCSSSFALALRQRQRQRQQQPNSVHNSCCERMSMAPRNRSKARQTAAGTVATADASGSGSGAGKSELKRKSKSKRKLLACLQNSEMLPANLEEMGEGSRQRKGTTSEEDSADEDTGGSSDRDHGGGECGICKSVELKEPFITNCGHEFCRSCVVDHVVGLTSNLTRTSIFVKALMWILCPNPSCNEELVQQDLINLIGLPAVRDYERWMANYYDILYKPAVSKTSSMVCLSANCDQQVTSAILADRISDLSTVEVKHALDVRGLSFPNCTKRSCVKLLLSNIGGDPKHTDALWVCTTCEAAWCGGCGVRMPLNILQSKTHNASHLFCDRQRKYPIYKAIHDLKKAWHYYTSGSENLDKRPSTGAGKILSQTIWADGTGFGGDRTENKSHIHSMQKAAKKAESNFDGQVENAIDILIDALDHSKKATVADSSRSISSATCALINWDDTLRQVLCHLATNDSMLDISERKNIYLKMAALIKILASYSELVPLLTEGLSSQASSETTDDLGKGIENTTSSSLMTKMKNIYKQTTIMLHNMEAESSDPRANVDINLAKELCSCYEALAEALKSSGVAQSQEIASSSSSGHNSGFLESLLPSLKYKETLKLLQFKLVSIIDGNGEYRHYFKKEIVGQVEGSTSIDRGGVHNHKRTLHISKEIASLSTTLPLEWESSIHLCVDEERMDVLKALIIGPCGTPYQNGIFIFDMFLPPDYPQVPPKVRFLTTGGGRVRFNPNLYESGVVCLSLLGTWNGPGWVAGKSTLLQVLVSIQSLIFVKDPYYNEPGFERVETPQAEIENMRHRKNTLSYAILAALRKPDTFFEEIIFEHFRLKKTEIEVQCDQWVASASEADRSGMAFVAKQIKAELHALDS</sequence>
<gene>
    <name evidence="1" type="ORF">O6H91_14G027500</name>
</gene>
<proteinExistence type="predicted"/>
<accession>A0ACC2BMR5</accession>
<protein>
    <submittedName>
        <fullName evidence="1">Uncharacterized protein</fullName>
    </submittedName>
</protein>
<evidence type="ECO:0000313" key="1">
    <source>
        <dbReference type="EMBL" id="KAJ7530992.1"/>
    </source>
</evidence>